<proteinExistence type="predicted"/>
<dbReference type="Gene3D" id="3.30.1310.20">
    <property type="entry name" value="PRTase-like"/>
    <property type="match status" value="1"/>
</dbReference>
<dbReference type="Proteomes" id="UP001500279">
    <property type="component" value="Unassembled WGS sequence"/>
</dbReference>
<feature type="domain" description="Phosphoribosyltransferase" evidence="1">
    <location>
        <begin position="36"/>
        <end position="209"/>
    </location>
</feature>
<dbReference type="InterPro" id="IPR029057">
    <property type="entry name" value="PRTase-like"/>
</dbReference>
<dbReference type="GO" id="GO:0016757">
    <property type="term" value="F:glycosyltransferase activity"/>
    <property type="evidence" value="ECO:0007669"/>
    <property type="project" value="UniProtKB-KW"/>
</dbReference>
<accession>A0ABN1KKB0</accession>
<dbReference type="Pfam" id="PF00156">
    <property type="entry name" value="Pribosyltran"/>
    <property type="match status" value="1"/>
</dbReference>
<organism evidence="2 3">
    <name type="scientific">Ideonella azotifigens</name>
    <dbReference type="NCBI Taxonomy" id="513160"/>
    <lineage>
        <taxon>Bacteria</taxon>
        <taxon>Pseudomonadati</taxon>
        <taxon>Pseudomonadota</taxon>
        <taxon>Betaproteobacteria</taxon>
        <taxon>Burkholderiales</taxon>
        <taxon>Sphaerotilaceae</taxon>
        <taxon>Ideonella</taxon>
    </lineage>
</organism>
<keyword evidence="2" id="KW-0808">Transferase</keyword>
<protein>
    <submittedName>
        <fullName evidence="2">Phosphoribosyltransferase</fullName>
    </submittedName>
</protein>
<dbReference type="CDD" id="cd06223">
    <property type="entry name" value="PRTases_typeI"/>
    <property type="match status" value="1"/>
</dbReference>
<keyword evidence="2" id="KW-0328">Glycosyltransferase</keyword>
<reference evidence="2 3" key="1">
    <citation type="journal article" date="2019" name="Int. J. Syst. Evol. Microbiol.">
        <title>The Global Catalogue of Microorganisms (GCM) 10K type strain sequencing project: providing services to taxonomists for standard genome sequencing and annotation.</title>
        <authorList>
            <consortium name="The Broad Institute Genomics Platform"/>
            <consortium name="The Broad Institute Genome Sequencing Center for Infectious Disease"/>
            <person name="Wu L."/>
            <person name="Ma J."/>
        </authorList>
    </citation>
    <scope>NUCLEOTIDE SEQUENCE [LARGE SCALE GENOMIC DNA]</scope>
    <source>
        <strain evidence="2 3">JCM 15503</strain>
    </source>
</reference>
<dbReference type="Gene3D" id="3.40.50.2020">
    <property type="match status" value="1"/>
</dbReference>
<evidence type="ECO:0000313" key="2">
    <source>
        <dbReference type="EMBL" id="GAA0769405.1"/>
    </source>
</evidence>
<sequence length="242" mass="26048">MSAGKGTWLAAVCYQPLTPEERAMETVFKNRREAGLALAELLYAYHQRSDVTVLALPRGGVPVGFEVAQALGAPLDVLVVRKLGLPGRPEYAMGALASGPAGPVQVLDRRILQLMNVKDQAVAEVIDAEQRELARRETLYRGGRPLPSLAGRTVIVVDDGLATGSSMLAAVQTLAAQQHPPSRIIVAVPVGSEDAVAALRQRADEVLCLSTPPDFQSVSRWYEDFGQTEDEEVRALLQQARG</sequence>
<gene>
    <name evidence="2" type="ORF">GCM10009107_60220</name>
</gene>
<evidence type="ECO:0000313" key="3">
    <source>
        <dbReference type="Proteomes" id="UP001500279"/>
    </source>
</evidence>
<dbReference type="EMBL" id="BAAAEW010000047">
    <property type="protein sequence ID" value="GAA0769405.1"/>
    <property type="molecule type" value="Genomic_DNA"/>
</dbReference>
<keyword evidence="3" id="KW-1185">Reference proteome</keyword>
<name>A0ABN1KKB0_9BURK</name>
<dbReference type="InterPro" id="IPR000836">
    <property type="entry name" value="PRTase_dom"/>
</dbReference>
<comment type="caution">
    <text evidence="2">The sequence shown here is derived from an EMBL/GenBank/DDBJ whole genome shotgun (WGS) entry which is preliminary data.</text>
</comment>
<evidence type="ECO:0000259" key="1">
    <source>
        <dbReference type="Pfam" id="PF00156"/>
    </source>
</evidence>
<dbReference type="SUPFAM" id="SSF53271">
    <property type="entry name" value="PRTase-like"/>
    <property type="match status" value="1"/>
</dbReference>